<evidence type="ECO:0000313" key="2">
    <source>
        <dbReference type="EMBL" id="QPG04617.1"/>
    </source>
</evidence>
<dbReference type="KEGG" id="smaa:IT774_10275"/>
<keyword evidence="3" id="KW-1185">Reference proteome</keyword>
<name>A0A7S9DV94_9ALTE</name>
<dbReference type="EMBL" id="CP064795">
    <property type="protein sequence ID" value="QPG04617.1"/>
    <property type="molecule type" value="Genomic_DNA"/>
</dbReference>
<dbReference type="InterPro" id="IPR027795">
    <property type="entry name" value="CASTOR_ACT_dom"/>
</dbReference>
<protein>
    <submittedName>
        <fullName evidence="2">ACT domain-containing protein</fullName>
    </submittedName>
</protein>
<feature type="domain" description="CASTOR ACT" evidence="1">
    <location>
        <begin position="59"/>
        <end position="120"/>
    </location>
</feature>
<accession>A0A7S9DV94</accession>
<dbReference type="PANTHER" id="PTHR31131">
    <property type="entry name" value="CHROMOSOME 1, WHOLE GENOME SHOTGUN SEQUENCE"/>
    <property type="match status" value="1"/>
</dbReference>
<evidence type="ECO:0000313" key="3">
    <source>
        <dbReference type="Proteomes" id="UP000595095"/>
    </source>
</evidence>
<dbReference type="SUPFAM" id="SSF55021">
    <property type="entry name" value="ACT-like"/>
    <property type="match status" value="2"/>
</dbReference>
<organism evidence="2 3">
    <name type="scientific">Salinimonas marina</name>
    <dbReference type="NCBI Taxonomy" id="2785918"/>
    <lineage>
        <taxon>Bacteria</taxon>
        <taxon>Pseudomonadati</taxon>
        <taxon>Pseudomonadota</taxon>
        <taxon>Gammaproteobacteria</taxon>
        <taxon>Alteromonadales</taxon>
        <taxon>Alteromonadaceae</taxon>
        <taxon>Alteromonas/Salinimonas group</taxon>
        <taxon>Salinimonas</taxon>
    </lineage>
</organism>
<dbReference type="InterPro" id="IPR051719">
    <property type="entry name" value="CASTOR_mTORC1"/>
</dbReference>
<sequence length="129" mass="14309">MALQTLAVLPRHITIYSLDPMTPIPAEVFNSDLYFIGRTEEQLSIVVPESIKLAAEDMDKDWRALELLGPLELSMVGIMAKISDVLAQAKVSIFIVSTFDTDFFLVKHNKLDTAVHALQDAGYTVVDQS</sequence>
<reference evidence="2 3" key="1">
    <citation type="submission" date="2020-11" db="EMBL/GenBank/DDBJ databases">
        <title>Complete genome sequence for Salinimonas sp. strain G2-b.</title>
        <authorList>
            <person name="Park S.-J."/>
        </authorList>
    </citation>
    <scope>NUCLEOTIDE SEQUENCE [LARGE SCALE GENOMIC DNA]</scope>
    <source>
        <strain evidence="2 3">G2-b</strain>
    </source>
</reference>
<dbReference type="RefSeq" id="WP_195809710.1">
    <property type="nucleotide sequence ID" value="NZ_CP064795.1"/>
</dbReference>
<dbReference type="AlphaFoldDB" id="A0A7S9DV94"/>
<dbReference type="Proteomes" id="UP000595095">
    <property type="component" value="Chromosome"/>
</dbReference>
<dbReference type="Gene3D" id="3.30.2130.10">
    <property type="entry name" value="VC0802-like"/>
    <property type="match status" value="1"/>
</dbReference>
<dbReference type="InterPro" id="IPR016540">
    <property type="entry name" value="UCP008459"/>
</dbReference>
<proteinExistence type="predicted"/>
<evidence type="ECO:0000259" key="1">
    <source>
        <dbReference type="Pfam" id="PF13840"/>
    </source>
</evidence>
<dbReference type="InterPro" id="IPR045865">
    <property type="entry name" value="ACT-like_dom_sf"/>
</dbReference>
<dbReference type="PANTHER" id="PTHR31131:SF6">
    <property type="entry name" value="CASTOR ACT DOMAIN-CONTAINING PROTEIN"/>
    <property type="match status" value="1"/>
</dbReference>
<gene>
    <name evidence="2" type="ORF">IT774_10275</name>
</gene>
<dbReference type="CDD" id="cd04868">
    <property type="entry name" value="ACT_AK-like"/>
    <property type="match status" value="1"/>
</dbReference>
<dbReference type="PIRSF" id="PIRSF008459">
    <property type="entry name" value="UCP008459"/>
    <property type="match status" value="1"/>
</dbReference>
<dbReference type="Pfam" id="PF13840">
    <property type="entry name" value="ACT_7"/>
    <property type="match status" value="1"/>
</dbReference>